<feature type="compositionally biased region" description="Pro residues" evidence="1">
    <location>
        <begin position="78"/>
        <end position="93"/>
    </location>
</feature>
<dbReference type="EMBL" id="QLIX01000008">
    <property type="protein sequence ID" value="RAI58603.1"/>
    <property type="molecule type" value="Genomic_DNA"/>
</dbReference>
<organism evidence="3 4">
    <name type="scientific">Roseicella frigidaeris</name>
    <dbReference type="NCBI Taxonomy" id="2230885"/>
    <lineage>
        <taxon>Bacteria</taxon>
        <taxon>Pseudomonadati</taxon>
        <taxon>Pseudomonadota</taxon>
        <taxon>Alphaproteobacteria</taxon>
        <taxon>Acetobacterales</taxon>
        <taxon>Roseomonadaceae</taxon>
        <taxon>Roseicella</taxon>
    </lineage>
</organism>
<evidence type="ECO:0000256" key="1">
    <source>
        <dbReference type="SAM" id="MobiDB-lite"/>
    </source>
</evidence>
<evidence type="ECO:0000256" key="2">
    <source>
        <dbReference type="SAM" id="SignalP"/>
    </source>
</evidence>
<accession>A0A327M8Z3</accession>
<dbReference type="OrthoDB" id="10000583at2"/>
<dbReference type="RefSeq" id="WP_111470219.1">
    <property type="nucleotide sequence ID" value="NZ_QLIX01000008.1"/>
</dbReference>
<keyword evidence="2" id="KW-0732">Signal</keyword>
<comment type="caution">
    <text evidence="3">The sequence shown here is derived from an EMBL/GenBank/DDBJ whole genome shotgun (WGS) entry which is preliminary data.</text>
</comment>
<keyword evidence="4" id="KW-1185">Reference proteome</keyword>
<protein>
    <submittedName>
        <fullName evidence="3">Uncharacterized protein</fullName>
    </submittedName>
</protein>
<feature type="chain" id="PRO_5016352434" evidence="2">
    <location>
        <begin position="22"/>
        <end position="93"/>
    </location>
</feature>
<evidence type="ECO:0000313" key="4">
    <source>
        <dbReference type="Proteomes" id="UP000249065"/>
    </source>
</evidence>
<sequence length="93" mass="9875">MRARSAVALLTMLALGGGAAAQPAAGTQPLDNREPRPGQVRDREQAVGVAPDRQQSRKEGQTVDQLYRELTGSDPNAPAKPRPAPQDRPAPAR</sequence>
<gene>
    <name evidence="3" type="ORF">DOO78_13000</name>
</gene>
<feature type="compositionally biased region" description="Basic and acidic residues" evidence="1">
    <location>
        <begin position="31"/>
        <end position="45"/>
    </location>
</feature>
<proteinExistence type="predicted"/>
<reference evidence="4" key="1">
    <citation type="submission" date="2018-06" db="EMBL/GenBank/DDBJ databases">
        <authorList>
            <person name="Khan S.A."/>
        </authorList>
    </citation>
    <scope>NUCLEOTIDE SEQUENCE [LARGE SCALE GENOMIC DNA]</scope>
    <source>
        <strain evidence="4">DB-1506</strain>
    </source>
</reference>
<feature type="signal peptide" evidence="2">
    <location>
        <begin position="1"/>
        <end position="21"/>
    </location>
</feature>
<dbReference type="Proteomes" id="UP000249065">
    <property type="component" value="Unassembled WGS sequence"/>
</dbReference>
<dbReference type="AlphaFoldDB" id="A0A327M8Z3"/>
<feature type="region of interest" description="Disordered" evidence="1">
    <location>
        <begin position="19"/>
        <end position="93"/>
    </location>
</feature>
<evidence type="ECO:0000313" key="3">
    <source>
        <dbReference type="EMBL" id="RAI58603.1"/>
    </source>
</evidence>
<name>A0A327M8Z3_9PROT</name>
<feature type="compositionally biased region" description="Low complexity" evidence="1">
    <location>
        <begin position="19"/>
        <end position="30"/>
    </location>
</feature>